<gene>
    <name evidence="1" type="ORF">BRYFOR_09259</name>
</gene>
<reference evidence="1" key="1">
    <citation type="submission" date="2009-07" db="EMBL/GenBank/DDBJ databases">
        <authorList>
            <person name="Weinstock G."/>
            <person name="Sodergren E."/>
            <person name="Clifton S."/>
            <person name="Fulton L."/>
            <person name="Fulton B."/>
            <person name="Courtney L."/>
            <person name="Fronick C."/>
            <person name="Harrison M."/>
            <person name="Strong C."/>
            <person name="Farmer C."/>
            <person name="Delahaunty K."/>
            <person name="Markovic C."/>
            <person name="Hall O."/>
            <person name="Minx P."/>
            <person name="Tomlinson C."/>
            <person name="Mitreva M."/>
            <person name="Nelson J."/>
            <person name="Hou S."/>
            <person name="Wollam A."/>
            <person name="Pepin K.H."/>
            <person name="Johnson M."/>
            <person name="Bhonagiri V."/>
            <person name="Nash W.E."/>
            <person name="Warren W."/>
            <person name="Chinwalla A."/>
            <person name="Mardis E.R."/>
            <person name="Wilson R.K."/>
        </authorList>
    </citation>
    <scope>NUCLEOTIDE SEQUENCE [LARGE SCALE GENOMIC DNA]</scope>
    <source>
        <strain evidence="1">DSM 14469</strain>
    </source>
</reference>
<organism evidence="1 2">
    <name type="scientific">Marvinbryantia formatexigens DSM 14469</name>
    <dbReference type="NCBI Taxonomy" id="478749"/>
    <lineage>
        <taxon>Bacteria</taxon>
        <taxon>Bacillati</taxon>
        <taxon>Bacillota</taxon>
        <taxon>Clostridia</taxon>
        <taxon>Lachnospirales</taxon>
        <taxon>Lachnospiraceae</taxon>
        <taxon>Marvinbryantia</taxon>
    </lineage>
</organism>
<proteinExistence type="predicted"/>
<keyword evidence="2" id="KW-1185">Reference proteome</keyword>
<dbReference type="EMBL" id="ACCL02000025">
    <property type="protein sequence ID" value="EET58799.1"/>
    <property type="molecule type" value="Genomic_DNA"/>
</dbReference>
<protein>
    <submittedName>
        <fullName evidence="1">Uncharacterized protein</fullName>
    </submittedName>
</protein>
<evidence type="ECO:0000313" key="1">
    <source>
        <dbReference type="EMBL" id="EET58799.1"/>
    </source>
</evidence>
<dbReference type="Proteomes" id="UP000005561">
    <property type="component" value="Unassembled WGS sequence"/>
</dbReference>
<dbReference type="AlphaFoldDB" id="C6LKR2"/>
<name>C6LKR2_9FIRM</name>
<sequence length="59" mass="6859">MPDNRRCAHIRALHVSRSFVKKTTRRISPPVGQKCSPCRDIFSNRLSDEKEVDFSDDVR</sequence>
<comment type="caution">
    <text evidence="1">The sequence shown here is derived from an EMBL/GenBank/DDBJ whole genome shotgun (WGS) entry which is preliminary data.</text>
</comment>
<accession>C6LKR2</accession>
<evidence type="ECO:0000313" key="2">
    <source>
        <dbReference type="Proteomes" id="UP000005561"/>
    </source>
</evidence>